<dbReference type="Pfam" id="PF01156">
    <property type="entry name" value="IU_nuc_hydro"/>
    <property type="match status" value="1"/>
</dbReference>
<keyword evidence="2" id="KW-0378">Hydrolase</keyword>
<dbReference type="Gene3D" id="3.90.245.10">
    <property type="entry name" value="Ribonucleoside hydrolase-like"/>
    <property type="match status" value="1"/>
</dbReference>
<dbReference type="AlphaFoldDB" id="A0A2T9YCF4"/>
<dbReference type="OrthoDB" id="5783963at2759"/>
<dbReference type="InterPro" id="IPR036452">
    <property type="entry name" value="Ribo_hydro-like"/>
</dbReference>
<dbReference type="PANTHER" id="PTHR12304:SF4">
    <property type="entry name" value="URIDINE NUCLEOSIDASE"/>
    <property type="match status" value="1"/>
</dbReference>
<organism evidence="5 6">
    <name type="scientific">Smittium megazygosporum</name>
    <dbReference type="NCBI Taxonomy" id="133381"/>
    <lineage>
        <taxon>Eukaryota</taxon>
        <taxon>Fungi</taxon>
        <taxon>Fungi incertae sedis</taxon>
        <taxon>Zoopagomycota</taxon>
        <taxon>Kickxellomycotina</taxon>
        <taxon>Harpellomycetes</taxon>
        <taxon>Harpellales</taxon>
        <taxon>Legeriomycetaceae</taxon>
        <taxon>Smittium</taxon>
    </lineage>
</organism>
<dbReference type="STRING" id="133381.A0A2T9YCF4"/>
<sequence length="331" mass="35985">MTSAAPVPIWLDCDPGKCQDDLHAIILARFHPKLKLLGISAVHGNTSLPNTFKNASRILKACGSTDVKVYAGAEKPILRTPENAAYIHGETGLGGSDLIPDADESIMDFNVGGVQAMADAIINSSEPVVLAAVGPLTNIALLLLTYPQAKKNIKEILIMGGGFGLGNVTPVAEFNIYADPEACQVVLNSGVERIVMVPLNCTHQSSYTREHQEKFTELITPINPNFARMINELTDYVRQKYVSWGLDPNSISWHDPIAVSHCIVPEAFEDVEMNVTTVFGHGVQGEGQTIGDPIMRHGKKPNCVVVMKMKDEAFFKEMFTAWEIAAKSSIL</sequence>
<keyword evidence="6" id="KW-1185">Reference proteome</keyword>
<feature type="domain" description="Inosine/uridine-preferring nucleoside hydrolase" evidence="4">
    <location>
        <begin position="9"/>
        <end position="316"/>
    </location>
</feature>
<comment type="caution">
    <text evidence="5">The sequence shown here is derived from an EMBL/GenBank/DDBJ whole genome shotgun (WGS) entry which is preliminary data.</text>
</comment>
<protein>
    <recommendedName>
        <fullName evidence="4">Inosine/uridine-preferring nucleoside hydrolase domain-containing protein</fullName>
    </recommendedName>
</protein>
<keyword evidence="3" id="KW-0326">Glycosidase</keyword>
<dbReference type="Proteomes" id="UP000245609">
    <property type="component" value="Unassembled WGS sequence"/>
</dbReference>
<dbReference type="SUPFAM" id="SSF53590">
    <property type="entry name" value="Nucleoside hydrolase"/>
    <property type="match status" value="1"/>
</dbReference>
<dbReference type="GO" id="GO:0008477">
    <property type="term" value="F:purine nucleosidase activity"/>
    <property type="evidence" value="ECO:0007669"/>
    <property type="project" value="TreeGrafter"/>
</dbReference>
<evidence type="ECO:0000313" key="5">
    <source>
        <dbReference type="EMBL" id="PVU90010.1"/>
    </source>
</evidence>
<gene>
    <name evidence="5" type="ORF">BB560_006250</name>
</gene>
<proteinExistence type="inferred from homology"/>
<dbReference type="GO" id="GO:0005829">
    <property type="term" value="C:cytosol"/>
    <property type="evidence" value="ECO:0007669"/>
    <property type="project" value="TreeGrafter"/>
</dbReference>
<evidence type="ECO:0000313" key="6">
    <source>
        <dbReference type="Proteomes" id="UP000245609"/>
    </source>
</evidence>
<evidence type="ECO:0000256" key="3">
    <source>
        <dbReference type="ARBA" id="ARBA00023295"/>
    </source>
</evidence>
<reference evidence="5 6" key="1">
    <citation type="journal article" date="2018" name="MBio">
        <title>Comparative Genomics Reveals the Core Gene Toolbox for the Fungus-Insect Symbiosis.</title>
        <authorList>
            <person name="Wang Y."/>
            <person name="Stata M."/>
            <person name="Wang W."/>
            <person name="Stajich J.E."/>
            <person name="White M.M."/>
            <person name="Moncalvo J.M."/>
        </authorList>
    </citation>
    <scope>NUCLEOTIDE SEQUENCE [LARGE SCALE GENOMIC DNA]</scope>
    <source>
        <strain evidence="5 6">SC-DP-2</strain>
    </source>
</reference>
<dbReference type="InterPro" id="IPR023186">
    <property type="entry name" value="IUNH"/>
</dbReference>
<dbReference type="InterPro" id="IPR001910">
    <property type="entry name" value="Inosine/uridine_hydrolase_dom"/>
</dbReference>
<dbReference type="GO" id="GO:0006152">
    <property type="term" value="P:purine nucleoside catabolic process"/>
    <property type="evidence" value="ECO:0007669"/>
    <property type="project" value="TreeGrafter"/>
</dbReference>
<accession>A0A2T9YCF4</accession>
<dbReference type="PANTHER" id="PTHR12304">
    <property type="entry name" value="INOSINE-URIDINE PREFERRING NUCLEOSIDE HYDROLASE"/>
    <property type="match status" value="1"/>
</dbReference>
<comment type="similarity">
    <text evidence="1">Belongs to the IUNH family.</text>
</comment>
<evidence type="ECO:0000256" key="1">
    <source>
        <dbReference type="ARBA" id="ARBA00009176"/>
    </source>
</evidence>
<evidence type="ECO:0000256" key="2">
    <source>
        <dbReference type="ARBA" id="ARBA00022801"/>
    </source>
</evidence>
<name>A0A2T9YCF4_9FUNG</name>
<dbReference type="EMBL" id="MBFS01002996">
    <property type="protein sequence ID" value="PVU90010.1"/>
    <property type="molecule type" value="Genomic_DNA"/>
</dbReference>
<evidence type="ECO:0000259" key="4">
    <source>
        <dbReference type="Pfam" id="PF01156"/>
    </source>
</evidence>